<dbReference type="InterPro" id="IPR003409">
    <property type="entry name" value="MORN"/>
</dbReference>
<gene>
    <name evidence="2" type="ORF">PSON_ATCC_30995.1.T1490052</name>
</gene>
<keyword evidence="1" id="KW-0677">Repeat</keyword>
<protein>
    <submittedName>
        <fullName evidence="2">Uncharacterized protein</fullName>
    </submittedName>
</protein>
<reference evidence="2" key="1">
    <citation type="submission" date="2021-01" db="EMBL/GenBank/DDBJ databases">
        <authorList>
            <consortium name="Genoscope - CEA"/>
            <person name="William W."/>
        </authorList>
    </citation>
    <scope>NUCLEOTIDE SEQUENCE</scope>
</reference>
<organism evidence="2 3">
    <name type="scientific">Paramecium sonneborni</name>
    <dbReference type="NCBI Taxonomy" id="65129"/>
    <lineage>
        <taxon>Eukaryota</taxon>
        <taxon>Sar</taxon>
        <taxon>Alveolata</taxon>
        <taxon>Ciliophora</taxon>
        <taxon>Intramacronucleata</taxon>
        <taxon>Oligohymenophorea</taxon>
        <taxon>Peniculida</taxon>
        <taxon>Parameciidae</taxon>
        <taxon>Paramecium</taxon>
    </lineage>
</organism>
<accession>A0A8S1R8G2</accession>
<evidence type="ECO:0000256" key="1">
    <source>
        <dbReference type="ARBA" id="ARBA00022737"/>
    </source>
</evidence>
<dbReference type="EMBL" id="CAJJDN010000149">
    <property type="protein sequence ID" value="CAD8124108.1"/>
    <property type="molecule type" value="Genomic_DNA"/>
</dbReference>
<proteinExistence type="predicted"/>
<sequence>MYEQIDDEVYQNQKGQTVISFENTEKNTMEKIQNLKTIQNKIAQQQIYQKHVIQIEDHKEDKNTKKIFVIFKNKNYFNFNKVRGLDELQKYELFIQACILLKILYENKKFLLPQLTNKNFFFQGESLMVSFISLKKNQDGLETNYIVVAKLMKEIIKHKSCSIPIEILKFLLQEIKELKKNKNINIMQFLSEYSYIYETYFQKIYKMPQLPDQLKELIQNKYRKNVRSDSQLLLQQSQSLQNKMQFQKELLDQAEIFKSQIQNNSMIINTIDENYYYYFDLEFLLDLEKIYNKSDEQDEKKKRKIKKLKRLVDLQNILYSIQMGLNFEIQNLFSFNPSEQYYILKHMEEYYNQKKDMNQLFNFRFEYEFIINKLNLMDTQEFEFNQIPNSFESQFFVEVNSGLEWFHLGNNIIINSYIDSLQKKQLIFTDYWNEQKQYNKYPCFQVSYLVDSNKFQVGYAIDKEGNYLKGIFQNGSLKFGDILQQKYHNQINEYKNISYSCQKKESCGQNCNCGQICIYGENCIKVKKSIQKQEQKQIKILEKYVGDFKNGEYFGKGILTQILLEYRGNFRNGLLEGKGTLIVLYHESESCNLNFYRYVGNFSKGFLDDEKGKFYINNNLTQIEIRNTRREKSYREIRQQ</sequence>
<keyword evidence="3" id="KW-1185">Reference proteome</keyword>
<dbReference type="Pfam" id="PF02493">
    <property type="entry name" value="MORN"/>
    <property type="match status" value="2"/>
</dbReference>
<dbReference type="Proteomes" id="UP000692954">
    <property type="component" value="Unassembled WGS sequence"/>
</dbReference>
<comment type="caution">
    <text evidence="2">The sequence shown here is derived from an EMBL/GenBank/DDBJ whole genome shotgun (WGS) entry which is preliminary data.</text>
</comment>
<evidence type="ECO:0000313" key="2">
    <source>
        <dbReference type="EMBL" id="CAD8124108.1"/>
    </source>
</evidence>
<dbReference type="AlphaFoldDB" id="A0A8S1R8G2"/>
<dbReference type="OrthoDB" id="306522at2759"/>
<evidence type="ECO:0000313" key="3">
    <source>
        <dbReference type="Proteomes" id="UP000692954"/>
    </source>
</evidence>
<name>A0A8S1R8G2_9CILI</name>